<name>A0AAU9UUN7_EUPED</name>
<accession>A0AAU9UUN7</accession>
<proteinExistence type="predicted"/>
<reference evidence="1" key="1">
    <citation type="submission" date="2022-03" db="EMBL/GenBank/DDBJ databases">
        <authorList>
            <person name="Tunstrom K."/>
        </authorList>
    </citation>
    <scope>NUCLEOTIDE SEQUENCE</scope>
</reference>
<comment type="caution">
    <text evidence="1">The sequence shown here is derived from an EMBL/GenBank/DDBJ whole genome shotgun (WGS) entry which is preliminary data.</text>
</comment>
<dbReference type="AlphaFoldDB" id="A0AAU9UUN7"/>
<protein>
    <submittedName>
        <fullName evidence="1">Uncharacterized protein</fullName>
    </submittedName>
</protein>
<evidence type="ECO:0000313" key="2">
    <source>
        <dbReference type="Proteomes" id="UP001153954"/>
    </source>
</evidence>
<organism evidence="1 2">
    <name type="scientific">Euphydryas editha</name>
    <name type="common">Edith's checkerspot</name>
    <dbReference type="NCBI Taxonomy" id="104508"/>
    <lineage>
        <taxon>Eukaryota</taxon>
        <taxon>Metazoa</taxon>
        <taxon>Ecdysozoa</taxon>
        <taxon>Arthropoda</taxon>
        <taxon>Hexapoda</taxon>
        <taxon>Insecta</taxon>
        <taxon>Pterygota</taxon>
        <taxon>Neoptera</taxon>
        <taxon>Endopterygota</taxon>
        <taxon>Lepidoptera</taxon>
        <taxon>Glossata</taxon>
        <taxon>Ditrysia</taxon>
        <taxon>Papilionoidea</taxon>
        <taxon>Nymphalidae</taxon>
        <taxon>Nymphalinae</taxon>
        <taxon>Euphydryas</taxon>
    </lineage>
</organism>
<dbReference type="EMBL" id="CAKOGL010000025">
    <property type="protein sequence ID" value="CAH2102863.1"/>
    <property type="molecule type" value="Genomic_DNA"/>
</dbReference>
<dbReference type="Proteomes" id="UP001153954">
    <property type="component" value="Unassembled WGS sequence"/>
</dbReference>
<keyword evidence="2" id="KW-1185">Reference proteome</keyword>
<sequence>MVLHKVYAGWVVDRGYLGAAKLSGAYEPDGKISAEFLNETPSALLLMTTRRPFTQHTPTTVTNALPTAKLMTFHFQIGPPYCQVRPHKMWSSGNSKVFKGRLFHFCNEREITFNGQ</sequence>
<evidence type="ECO:0000313" key="1">
    <source>
        <dbReference type="EMBL" id="CAH2102863.1"/>
    </source>
</evidence>
<gene>
    <name evidence="1" type="ORF">EEDITHA_LOCUS17434</name>
</gene>